<dbReference type="AlphaFoldDB" id="A0A7J9HVL8"/>
<reference evidence="2 3" key="1">
    <citation type="journal article" date="2019" name="Genome Biol. Evol.">
        <title>Insights into the evolution of the New World diploid cottons (Gossypium, subgenus Houzingenia) based on genome sequencing.</title>
        <authorList>
            <person name="Grover C.E."/>
            <person name="Arick M.A. 2nd"/>
            <person name="Thrash A."/>
            <person name="Conover J.L."/>
            <person name="Sanders W.S."/>
            <person name="Peterson D.G."/>
            <person name="Frelichowski J.E."/>
            <person name="Scheffler J.A."/>
            <person name="Scheffler B.E."/>
            <person name="Wendel J.F."/>
        </authorList>
    </citation>
    <scope>NUCLEOTIDE SEQUENCE [LARGE SCALE GENOMIC DNA]</scope>
    <source>
        <strain evidence="2">0</strain>
        <tissue evidence="2">Leaf</tissue>
    </source>
</reference>
<dbReference type="GO" id="GO:0003676">
    <property type="term" value="F:nucleic acid binding"/>
    <property type="evidence" value="ECO:0007669"/>
    <property type="project" value="InterPro"/>
</dbReference>
<feature type="domain" description="RNase H type-1" evidence="1">
    <location>
        <begin position="6"/>
        <end position="56"/>
    </location>
</feature>
<evidence type="ECO:0000313" key="3">
    <source>
        <dbReference type="Proteomes" id="UP000593560"/>
    </source>
</evidence>
<sequence>MCVYLNIDVVVNSVSGFSATSGVIHYRKGNWILGYNRFLRKCSVAVVELWGLLDGLLLL</sequence>
<evidence type="ECO:0000259" key="1">
    <source>
        <dbReference type="Pfam" id="PF13456"/>
    </source>
</evidence>
<organism evidence="2 3">
    <name type="scientific">Gossypium harknessii</name>
    <dbReference type="NCBI Taxonomy" id="34285"/>
    <lineage>
        <taxon>Eukaryota</taxon>
        <taxon>Viridiplantae</taxon>
        <taxon>Streptophyta</taxon>
        <taxon>Embryophyta</taxon>
        <taxon>Tracheophyta</taxon>
        <taxon>Spermatophyta</taxon>
        <taxon>Magnoliopsida</taxon>
        <taxon>eudicotyledons</taxon>
        <taxon>Gunneridae</taxon>
        <taxon>Pentapetalae</taxon>
        <taxon>rosids</taxon>
        <taxon>malvids</taxon>
        <taxon>Malvales</taxon>
        <taxon>Malvaceae</taxon>
        <taxon>Malvoideae</taxon>
        <taxon>Gossypium</taxon>
    </lineage>
</organism>
<dbReference type="InterPro" id="IPR002156">
    <property type="entry name" value="RNaseH_domain"/>
</dbReference>
<dbReference type="Pfam" id="PF13456">
    <property type="entry name" value="RVT_3"/>
    <property type="match status" value="1"/>
</dbReference>
<name>A0A7J9HVL8_9ROSI</name>
<gene>
    <name evidence="2" type="ORF">Gohar_027720</name>
</gene>
<keyword evidence="3" id="KW-1185">Reference proteome</keyword>
<accession>A0A7J9HVL8</accession>
<protein>
    <recommendedName>
        <fullName evidence="1">RNase H type-1 domain-containing protein</fullName>
    </recommendedName>
</protein>
<evidence type="ECO:0000313" key="2">
    <source>
        <dbReference type="EMBL" id="MBA0813902.1"/>
    </source>
</evidence>
<comment type="caution">
    <text evidence="2">The sequence shown here is derived from an EMBL/GenBank/DDBJ whole genome shotgun (WGS) entry which is preliminary data.</text>
</comment>
<proteinExistence type="predicted"/>
<dbReference type="EMBL" id="JABFAD010000011">
    <property type="protein sequence ID" value="MBA0813902.1"/>
    <property type="molecule type" value="Genomic_DNA"/>
</dbReference>
<dbReference type="GO" id="GO:0004523">
    <property type="term" value="F:RNA-DNA hybrid ribonuclease activity"/>
    <property type="evidence" value="ECO:0007669"/>
    <property type="project" value="InterPro"/>
</dbReference>
<dbReference type="Proteomes" id="UP000593560">
    <property type="component" value="Unassembled WGS sequence"/>
</dbReference>